<sequence>SDTVLEIISGKNKLKHQPKTKVKILSTKNPTENQKESSMRKTRRKVMNLSNQMS</sequence>
<dbReference type="EMBL" id="KY684092">
    <property type="protein sequence ID" value="ARF10011.1"/>
    <property type="molecule type" value="Genomic_DNA"/>
</dbReference>
<reference evidence="2" key="1">
    <citation type="journal article" date="2017" name="Science">
        <title>Giant viruses with an expanded complement of translation system components.</title>
        <authorList>
            <person name="Schulz F."/>
            <person name="Yutin N."/>
            <person name="Ivanova N.N."/>
            <person name="Ortega D.R."/>
            <person name="Lee T.K."/>
            <person name="Vierheilig J."/>
            <person name="Daims H."/>
            <person name="Horn M."/>
            <person name="Wagner M."/>
            <person name="Jensen G.J."/>
            <person name="Kyrpides N.C."/>
            <person name="Koonin E.V."/>
            <person name="Woyke T."/>
        </authorList>
    </citation>
    <scope>NUCLEOTIDE SEQUENCE</scope>
    <source>
        <strain evidence="2">ILV1</strain>
    </source>
</reference>
<accession>A0A1V0SE93</accession>
<feature type="compositionally biased region" description="Basic residues" evidence="1">
    <location>
        <begin position="12"/>
        <end position="22"/>
    </location>
</feature>
<protein>
    <submittedName>
        <fullName evidence="2">Uncharacterized protein</fullName>
    </submittedName>
</protein>
<evidence type="ECO:0000256" key="1">
    <source>
        <dbReference type="SAM" id="MobiDB-lite"/>
    </source>
</evidence>
<organism evidence="2">
    <name type="scientific">Indivirus ILV1</name>
    <dbReference type="NCBI Taxonomy" id="1977633"/>
    <lineage>
        <taxon>Viruses</taxon>
        <taxon>Varidnaviria</taxon>
        <taxon>Bamfordvirae</taxon>
        <taxon>Nucleocytoviricota</taxon>
        <taxon>Megaviricetes</taxon>
        <taxon>Imitervirales</taxon>
        <taxon>Mimiviridae</taxon>
        <taxon>Klosneuvirinae</taxon>
        <taxon>Indivirus</taxon>
    </lineage>
</organism>
<feature type="non-terminal residue" evidence="2">
    <location>
        <position position="1"/>
    </location>
</feature>
<proteinExistence type="predicted"/>
<feature type="region of interest" description="Disordered" evidence="1">
    <location>
        <begin position="1"/>
        <end position="54"/>
    </location>
</feature>
<name>A0A1V0SE93_9VIRU</name>
<evidence type="ECO:0000313" key="2">
    <source>
        <dbReference type="EMBL" id="ARF10011.1"/>
    </source>
</evidence>
<gene>
    <name evidence="2" type="ORF">Indivirus_8_1</name>
</gene>